<dbReference type="EMBL" id="CP036274">
    <property type="protein sequence ID" value="QDU28081.1"/>
    <property type="molecule type" value="Genomic_DNA"/>
</dbReference>
<dbReference type="KEGG" id="aagg:ETAA8_31740"/>
<feature type="compositionally biased region" description="Low complexity" evidence="1">
    <location>
        <begin position="276"/>
        <end position="303"/>
    </location>
</feature>
<dbReference type="RefSeq" id="WP_145089767.1">
    <property type="nucleotide sequence ID" value="NZ_CP036274.1"/>
</dbReference>
<dbReference type="AlphaFoldDB" id="A0A517YCX5"/>
<feature type="region of interest" description="Disordered" evidence="1">
    <location>
        <begin position="272"/>
        <end position="338"/>
    </location>
</feature>
<sequence>MHHLACPQPRSNHLLGAMLLGLMTFVAAPALSWGSDEAANELQKKASWSPPTTAEVKKQLDDLLNARKADETQKLKVSALWPDDTIVLDPSDVLDRVAASLAVLEPEASAIYHLTQQPAAAAKIPAATILLDESVPLFVRANLRLVVARWLAQNNLIDEALAQLRGLNPADVADPASLLFYQALGQHRLLEKDNCLKNVTLLLENESTIPRRYATIARLMEADIKPLKVDSLDEVARLMDDIRRRLDLGRAGTKVREEEEQVIAKLEKMIEEMEKQQQQQQQQASGSGSGSPMPSSPMQDSQAAELKGPGNVDSKNIGKKDGWGNLPPKERQEVLQQIGRDLPAHFRETIEEYFKRLAQDGVK</sequence>
<evidence type="ECO:0000256" key="1">
    <source>
        <dbReference type="SAM" id="MobiDB-lite"/>
    </source>
</evidence>
<accession>A0A517YCX5</accession>
<reference evidence="2 3" key="1">
    <citation type="submission" date="2019-02" db="EMBL/GenBank/DDBJ databases">
        <title>Deep-cultivation of Planctomycetes and their phenomic and genomic characterization uncovers novel biology.</title>
        <authorList>
            <person name="Wiegand S."/>
            <person name="Jogler M."/>
            <person name="Boedeker C."/>
            <person name="Pinto D."/>
            <person name="Vollmers J."/>
            <person name="Rivas-Marin E."/>
            <person name="Kohn T."/>
            <person name="Peeters S.H."/>
            <person name="Heuer A."/>
            <person name="Rast P."/>
            <person name="Oberbeckmann S."/>
            <person name="Bunk B."/>
            <person name="Jeske O."/>
            <person name="Meyerdierks A."/>
            <person name="Storesund J.E."/>
            <person name="Kallscheuer N."/>
            <person name="Luecker S."/>
            <person name="Lage O.M."/>
            <person name="Pohl T."/>
            <person name="Merkel B.J."/>
            <person name="Hornburger P."/>
            <person name="Mueller R.-W."/>
            <person name="Bruemmer F."/>
            <person name="Labrenz M."/>
            <person name="Spormann A.M."/>
            <person name="Op den Camp H."/>
            <person name="Overmann J."/>
            <person name="Amann R."/>
            <person name="Jetten M.S.M."/>
            <person name="Mascher T."/>
            <person name="Medema M.H."/>
            <person name="Devos D.P."/>
            <person name="Kaster A.-K."/>
            <person name="Ovreas L."/>
            <person name="Rohde M."/>
            <person name="Galperin M.Y."/>
            <person name="Jogler C."/>
        </authorList>
    </citation>
    <scope>NUCLEOTIDE SEQUENCE [LARGE SCALE GENOMIC DNA]</scope>
    <source>
        <strain evidence="2 3">ETA_A8</strain>
    </source>
</reference>
<protein>
    <submittedName>
        <fullName evidence="2">Uncharacterized protein</fullName>
    </submittedName>
</protein>
<keyword evidence="3" id="KW-1185">Reference proteome</keyword>
<dbReference type="Proteomes" id="UP000315017">
    <property type="component" value="Chromosome"/>
</dbReference>
<feature type="compositionally biased region" description="Basic and acidic residues" evidence="1">
    <location>
        <begin position="316"/>
        <end position="333"/>
    </location>
</feature>
<dbReference type="OrthoDB" id="276786at2"/>
<organism evidence="2 3">
    <name type="scientific">Anatilimnocola aggregata</name>
    <dbReference type="NCBI Taxonomy" id="2528021"/>
    <lineage>
        <taxon>Bacteria</taxon>
        <taxon>Pseudomonadati</taxon>
        <taxon>Planctomycetota</taxon>
        <taxon>Planctomycetia</taxon>
        <taxon>Pirellulales</taxon>
        <taxon>Pirellulaceae</taxon>
        <taxon>Anatilimnocola</taxon>
    </lineage>
</organism>
<proteinExistence type="predicted"/>
<evidence type="ECO:0000313" key="3">
    <source>
        <dbReference type="Proteomes" id="UP000315017"/>
    </source>
</evidence>
<gene>
    <name evidence="2" type="ORF">ETAA8_31740</name>
</gene>
<evidence type="ECO:0000313" key="2">
    <source>
        <dbReference type="EMBL" id="QDU28081.1"/>
    </source>
</evidence>
<name>A0A517YCX5_9BACT</name>